<dbReference type="PANTHER" id="PTHR11735">
    <property type="entry name" value="TRNA N6-ADENOSINE THREONYLCARBAMOYLTRANSFERASE"/>
    <property type="match status" value="1"/>
</dbReference>
<dbReference type="Pfam" id="PF00814">
    <property type="entry name" value="TsaD"/>
    <property type="match status" value="1"/>
</dbReference>
<evidence type="ECO:0000259" key="8">
    <source>
        <dbReference type="Pfam" id="PF00814"/>
    </source>
</evidence>
<dbReference type="NCBIfam" id="TIGR00329">
    <property type="entry name" value="gcp_kae1"/>
    <property type="match status" value="1"/>
</dbReference>
<dbReference type="SUPFAM" id="SSF53067">
    <property type="entry name" value="Actin-like ATPase domain"/>
    <property type="match status" value="1"/>
</dbReference>
<gene>
    <name evidence="9" type="ORF">DFH08DRAFT_1078541</name>
</gene>
<evidence type="ECO:0000313" key="9">
    <source>
        <dbReference type="EMBL" id="KAJ7350254.1"/>
    </source>
</evidence>
<comment type="subunit">
    <text evidence="7">Homodimer.</text>
</comment>
<dbReference type="InterPro" id="IPR022450">
    <property type="entry name" value="TsaD"/>
</dbReference>
<dbReference type="EC" id="2.3.1.234" evidence="1"/>
<evidence type="ECO:0000256" key="7">
    <source>
        <dbReference type="HAMAP-Rule" id="MF_03179"/>
    </source>
</evidence>
<comment type="similarity">
    <text evidence="7">Belongs to the KAE1 / TsaD family.</text>
</comment>
<comment type="subcellular location">
    <subcellularLocation>
        <location evidence="7">Mitochondrion</location>
    </subcellularLocation>
</comment>
<comment type="caution">
    <text evidence="9">The sequence shown here is derived from an EMBL/GenBank/DDBJ whole genome shotgun (WGS) entry which is preliminary data.</text>
</comment>
<dbReference type="InterPro" id="IPR017861">
    <property type="entry name" value="KAE1/TsaD"/>
</dbReference>
<dbReference type="PANTHER" id="PTHR11735:SF6">
    <property type="entry name" value="TRNA N6-ADENOSINE THREONYLCARBAMOYLTRANSFERASE, MITOCHONDRIAL"/>
    <property type="match status" value="1"/>
</dbReference>
<dbReference type="PRINTS" id="PR00789">
    <property type="entry name" value="OSIALOPTASE"/>
</dbReference>
<feature type="domain" description="Gcp-like" evidence="8">
    <location>
        <begin position="33"/>
        <end position="326"/>
    </location>
</feature>
<keyword evidence="7" id="KW-0496">Mitochondrion</keyword>
<keyword evidence="10" id="KW-1185">Reference proteome</keyword>
<dbReference type="InterPro" id="IPR000905">
    <property type="entry name" value="Gcp-like_dom"/>
</dbReference>
<dbReference type="AlphaFoldDB" id="A0AAD7A5X1"/>
<dbReference type="CDD" id="cd24134">
    <property type="entry name" value="ASKHA_NBD_OSGEPL1_QRI7_euk"/>
    <property type="match status" value="1"/>
</dbReference>
<organism evidence="9 10">
    <name type="scientific">Mycena albidolilacea</name>
    <dbReference type="NCBI Taxonomy" id="1033008"/>
    <lineage>
        <taxon>Eukaryota</taxon>
        <taxon>Fungi</taxon>
        <taxon>Dikarya</taxon>
        <taxon>Basidiomycota</taxon>
        <taxon>Agaricomycotina</taxon>
        <taxon>Agaricomycetes</taxon>
        <taxon>Agaricomycetidae</taxon>
        <taxon>Agaricales</taxon>
        <taxon>Marasmiineae</taxon>
        <taxon>Mycenaceae</taxon>
        <taxon>Mycena</taxon>
    </lineage>
</organism>
<keyword evidence="4 7" id="KW-0479">Metal-binding</keyword>
<dbReference type="Proteomes" id="UP001218218">
    <property type="component" value="Unassembled WGS sequence"/>
</dbReference>
<evidence type="ECO:0000256" key="4">
    <source>
        <dbReference type="ARBA" id="ARBA00022723"/>
    </source>
</evidence>
<evidence type="ECO:0000256" key="6">
    <source>
        <dbReference type="ARBA" id="ARBA00048117"/>
    </source>
</evidence>
<dbReference type="GO" id="GO:0005739">
    <property type="term" value="C:mitochondrion"/>
    <property type="evidence" value="ECO:0007669"/>
    <property type="project" value="UniProtKB-SubCell"/>
</dbReference>
<evidence type="ECO:0000256" key="2">
    <source>
        <dbReference type="ARBA" id="ARBA00022679"/>
    </source>
</evidence>
<protein>
    <recommendedName>
        <fullName evidence="1">N(6)-L-threonylcarbamoyladenine synthase</fullName>
        <ecNumber evidence="1">2.3.1.234</ecNumber>
    </recommendedName>
</protein>
<comment type="catalytic activity">
    <reaction evidence="6 7">
        <text>L-threonylcarbamoyladenylate + adenosine(37) in tRNA = N(6)-L-threonylcarbamoyladenosine(37) in tRNA + AMP + H(+)</text>
        <dbReference type="Rhea" id="RHEA:37059"/>
        <dbReference type="Rhea" id="RHEA-COMP:10162"/>
        <dbReference type="Rhea" id="RHEA-COMP:10163"/>
        <dbReference type="ChEBI" id="CHEBI:15378"/>
        <dbReference type="ChEBI" id="CHEBI:73682"/>
        <dbReference type="ChEBI" id="CHEBI:74411"/>
        <dbReference type="ChEBI" id="CHEBI:74418"/>
        <dbReference type="ChEBI" id="CHEBI:456215"/>
        <dbReference type="EC" id="2.3.1.234"/>
    </reaction>
</comment>
<evidence type="ECO:0000256" key="1">
    <source>
        <dbReference type="ARBA" id="ARBA00012156"/>
    </source>
</evidence>
<reference evidence="9" key="1">
    <citation type="submission" date="2023-03" db="EMBL/GenBank/DDBJ databases">
        <title>Massive genome expansion in bonnet fungi (Mycena s.s.) driven by repeated elements and novel gene families across ecological guilds.</title>
        <authorList>
            <consortium name="Lawrence Berkeley National Laboratory"/>
            <person name="Harder C.B."/>
            <person name="Miyauchi S."/>
            <person name="Viragh M."/>
            <person name="Kuo A."/>
            <person name="Thoen E."/>
            <person name="Andreopoulos B."/>
            <person name="Lu D."/>
            <person name="Skrede I."/>
            <person name="Drula E."/>
            <person name="Henrissat B."/>
            <person name="Morin E."/>
            <person name="Kohler A."/>
            <person name="Barry K."/>
            <person name="LaButti K."/>
            <person name="Morin E."/>
            <person name="Salamov A."/>
            <person name="Lipzen A."/>
            <person name="Mereny Z."/>
            <person name="Hegedus B."/>
            <person name="Baldrian P."/>
            <person name="Stursova M."/>
            <person name="Weitz H."/>
            <person name="Taylor A."/>
            <person name="Grigoriev I.V."/>
            <person name="Nagy L.G."/>
            <person name="Martin F."/>
            <person name="Kauserud H."/>
        </authorList>
    </citation>
    <scope>NUCLEOTIDE SEQUENCE</scope>
    <source>
        <strain evidence="9">CBHHK002</strain>
    </source>
</reference>
<comment type="cofactor">
    <cofactor evidence="7">
        <name>a divalent metal cation</name>
        <dbReference type="ChEBI" id="CHEBI:60240"/>
    </cofactor>
    <text evidence="7">Binds 1 divalent metal cation per subunit.</text>
</comment>
<keyword evidence="5 7" id="KW-0012">Acyltransferase</keyword>
<dbReference type="InterPro" id="IPR043129">
    <property type="entry name" value="ATPase_NBD"/>
</dbReference>
<evidence type="ECO:0000256" key="5">
    <source>
        <dbReference type="ARBA" id="ARBA00023315"/>
    </source>
</evidence>
<dbReference type="GO" id="GO:0046872">
    <property type="term" value="F:metal ion binding"/>
    <property type="evidence" value="ECO:0007669"/>
    <property type="project" value="UniProtKB-KW"/>
</dbReference>
<dbReference type="EMBL" id="JARIHO010000014">
    <property type="protein sequence ID" value="KAJ7350254.1"/>
    <property type="molecule type" value="Genomic_DNA"/>
</dbReference>
<sequence>MLARTLARPFRVLALESSADDTCAAIVDASRRVWSNVVEPQNHLHQALGGIQPMVALLAHQRKMPNVVRRALTEAKLEMADIDGVAFTRGPGLPGCLSVCLNAAKTLAAANNKPLVGVHHMQAHTLTPHLTLESPPSFPFLSLLVSGGHTMIVLVNSVKDFRVLCNTVDRSIGATIDRVVTLLNIPWTEKGPGPGLEKFCAEPAPEDLGPPPKYDPPSPMPGKLAFSYAGLHSWVERTVSAAGGVENVNRHALARAFQNAAFAQLETKLQLVLRAHGHAVRHVVVSGGVASNTLLRQQLKSSVRGPIEFIFPEPALCTDNAAMIAWASMHRFLAGDHDNYDIHPLPTWSLDELNNPPQ</sequence>
<dbReference type="Gene3D" id="3.30.420.40">
    <property type="match status" value="2"/>
</dbReference>
<dbReference type="HAMAP" id="MF_01445">
    <property type="entry name" value="TsaD"/>
    <property type="match status" value="1"/>
</dbReference>
<keyword evidence="2 7" id="KW-0808">Transferase</keyword>
<accession>A0AAD7A5X1</accession>
<keyword evidence="3 7" id="KW-0819">tRNA processing</keyword>
<comment type="function">
    <text evidence="7">Required for the formation of a threonylcarbamoyl group on adenosine at position 37 (t(6)A37) in mitochondrial tRNAs that read codons beginning with adenine. Probably involved in the transfer of the threonylcarbamoyl moiety of threonylcarbamoyl-AMP (TC-AMP) to the N6 group of A37. Involved in mitochondrial genome maintenance.</text>
</comment>
<evidence type="ECO:0000256" key="3">
    <source>
        <dbReference type="ARBA" id="ARBA00022694"/>
    </source>
</evidence>
<name>A0AAD7A5X1_9AGAR</name>
<evidence type="ECO:0000313" key="10">
    <source>
        <dbReference type="Proteomes" id="UP001218218"/>
    </source>
</evidence>
<dbReference type="GO" id="GO:0072670">
    <property type="term" value="P:mitochondrial tRNA threonylcarbamoyladenosine modification"/>
    <property type="evidence" value="ECO:0007669"/>
    <property type="project" value="TreeGrafter"/>
</dbReference>
<dbReference type="GO" id="GO:0061711">
    <property type="term" value="F:tRNA N(6)-L-threonylcarbamoyladenine synthase activity"/>
    <property type="evidence" value="ECO:0007669"/>
    <property type="project" value="UniProtKB-EC"/>
</dbReference>
<proteinExistence type="inferred from homology"/>